<dbReference type="Pfam" id="PF02518">
    <property type="entry name" value="HATPase_c"/>
    <property type="match status" value="1"/>
</dbReference>
<evidence type="ECO:0000259" key="5">
    <source>
        <dbReference type="PROSITE" id="PS50109"/>
    </source>
</evidence>
<dbReference type="PROSITE" id="PS50110">
    <property type="entry name" value="RESPONSE_REGULATORY"/>
    <property type="match status" value="1"/>
</dbReference>
<dbReference type="RefSeq" id="WP_284383888.1">
    <property type="nucleotide sequence ID" value="NZ_BSNM01000027.1"/>
</dbReference>
<comment type="catalytic activity">
    <reaction evidence="1">
        <text>ATP + protein L-histidine = ADP + protein N-phospho-L-histidine.</text>
        <dbReference type="EC" id="2.7.13.3"/>
    </reaction>
</comment>
<proteinExistence type="predicted"/>
<dbReference type="CDD" id="cd19920">
    <property type="entry name" value="REC_PA4781-like"/>
    <property type="match status" value="1"/>
</dbReference>
<dbReference type="InterPro" id="IPR001789">
    <property type="entry name" value="Sig_transdc_resp-reg_receiver"/>
</dbReference>
<evidence type="ECO:0000259" key="6">
    <source>
        <dbReference type="PROSITE" id="PS50110"/>
    </source>
</evidence>
<dbReference type="Gene3D" id="3.40.50.2300">
    <property type="match status" value="1"/>
</dbReference>
<dbReference type="SMART" id="SM00448">
    <property type="entry name" value="REC"/>
    <property type="match status" value="1"/>
</dbReference>
<dbReference type="Gene3D" id="1.10.287.130">
    <property type="match status" value="1"/>
</dbReference>
<evidence type="ECO:0000256" key="3">
    <source>
        <dbReference type="ARBA" id="ARBA00022553"/>
    </source>
</evidence>
<evidence type="ECO:0000256" key="2">
    <source>
        <dbReference type="ARBA" id="ARBA00012438"/>
    </source>
</evidence>
<dbReference type="InterPro" id="IPR004358">
    <property type="entry name" value="Sig_transdc_His_kin-like_C"/>
</dbReference>
<dbReference type="InterPro" id="IPR003594">
    <property type="entry name" value="HATPase_dom"/>
</dbReference>
<dbReference type="PRINTS" id="PR00344">
    <property type="entry name" value="BCTRLSENSOR"/>
</dbReference>
<accession>A0AA37SF03</accession>
<dbReference type="GO" id="GO:0000155">
    <property type="term" value="F:phosphorelay sensor kinase activity"/>
    <property type="evidence" value="ECO:0007669"/>
    <property type="project" value="TreeGrafter"/>
</dbReference>
<organism evidence="7 8">
    <name type="scientific">Litoribrevibacter albus</name>
    <dbReference type="NCBI Taxonomy" id="1473156"/>
    <lineage>
        <taxon>Bacteria</taxon>
        <taxon>Pseudomonadati</taxon>
        <taxon>Pseudomonadota</taxon>
        <taxon>Gammaproteobacteria</taxon>
        <taxon>Oceanospirillales</taxon>
        <taxon>Oceanospirillaceae</taxon>
        <taxon>Litoribrevibacter</taxon>
    </lineage>
</organism>
<dbReference type="InterPro" id="IPR011006">
    <property type="entry name" value="CheY-like_superfamily"/>
</dbReference>
<dbReference type="Proteomes" id="UP001161389">
    <property type="component" value="Unassembled WGS sequence"/>
</dbReference>
<dbReference type="EMBL" id="BSNM01000027">
    <property type="protein sequence ID" value="GLQ33453.1"/>
    <property type="molecule type" value="Genomic_DNA"/>
</dbReference>
<dbReference type="SMART" id="SM00387">
    <property type="entry name" value="HATPase_c"/>
    <property type="match status" value="1"/>
</dbReference>
<sequence length="384" mass="42954">MSNLQNHVLIVDDNPTNIDLLRRFMDDDKYNIAAVTSGEVALSLVEKNPPHLILLDVMMPGIDGYEVCRRLKANVQLAHIPIIFVTAKTAAEDIKFGFQLGAADYITKPAQREEVLSRVDNQLKLFHQRTMERELQQKSLKMAELGEMVGEIVHEVSNPLGNLKTAMSYSQYCLDEIQQKWQDQTLTQSDFAQYIEQQKEALNSCQVSIDLAANLIQSFKQVAVGQCSHQKNKISLYHFVDQVVLSMQAKLKKYTHEIKNTVPWEIEFSTYTGALSQILINLINNSLLHGFEGVTQGSIEISAEMVADQVRIIYRDNGVGIEAALLSKVFEDFYTTKQDEGGSGLGMGIIKSLAEADLHGKLEFSSQPGLGVEVVVTFPMELND</sequence>
<protein>
    <recommendedName>
        <fullName evidence="2">histidine kinase</fullName>
        <ecNumber evidence="2">2.7.13.3</ecNumber>
    </recommendedName>
</protein>
<keyword evidence="8" id="KW-1185">Reference proteome</keyword>
<keyword evidence="3 4" id="KW-0597">Phosphoprotein</keyword>
<dbReference type="SUPFAM" id="SSF55874">
    <property type="entry name" value="ATPase domain of HSP90 chaperone/DNA topoisomerase II/histidine kinase"/>
    <property type="match status" value="1"/>
</dbReference>
<dbReference type="PANTHER" id="PTHR43547">
    <property type="entry name" value="TWO-COMPONENT HISTIDINE KINASE"/>
    <property type="match status" value="1"/>
</dbReference>
<dbReference type="SUPFAM" id="SSF52172">
    <property type="entry name" value="CheY-like"/>
    <property type="match status" value="1"/>
</dbReference>
<dbReference type="Pfam" id="PF00072">
    <property type="entry name" value="Response_reg"/>
    <property type="match status" value="1"/>
</dbReference>
<evidence type="ECO:0000313" key="7">
    <source>
        <dbReference type="EMBL" id="GLQ33453.1"/>
    </source>
</evidence>
<feature type="domain" description="Histidine kinase" evidence="5">
    <location>
        <begin position="151"/>
        <end position="382"/>
    </location>
</feature>
<dbReference type="EC" id="2.7.13.3" evidence="2"/>
<comment type="caution">
    <text evidence="7">The sequence shown here is derived from an EMBL/GenBank/DDBJ whole genome shotgun (WGS) entry which is preliminary data.</text>
</comment>
<name>A0AA37SF03_9GAMM</name>
<dbReference type="InterPro" id="IPR005467">
    <property type="entry name" value="His_kinase_dom"/>
</dbReference>
<evidence type="ECO:0000256" key="4">
    <source>
        <dbReference type="PROSITE-ProRule" id="PRU00169"/>
    </source>
</evidence>
<dbReference type="AlphaFoldDB" id="A0AA37SF03"/>
<dbReference type="PROSITE" id="PS50109">
    <property type="entry name" value="HIS_KIN"/>
    <property type="match status" value="1"/>
</dbReference>
<dbReference type="InterPro" id="IPR036890">
    <property type="entry name" value="HATPase_C_sf"/>
</dbReference>
<evidence type="ECO:0000313" key="8">
    <source>
        <dbReference type="Proteomes" id="UP001161389"/>
    </source>
</evidence>
<feature type="domain" description="Response regulatory" evidence="6">
    <location>
        <begin position="7"/>
        <end position="123"/>
    </location>
</feature>
<evidence type="ECO:0000256" key="1">
    <source>
        <dbReference type="ARBA" id="ARBA00000085"/>
    </source>
</evidence>
<feature type="modified residue" description="4-aspartylphosphate" evidence="4">
    <location>
        <position position="56"/>
    </location>
</feature>
<reference evidence="7" key="1">
    <citation type="journal article" date="2014" name="Int. J. Syst. Evol. Microbiol.">
        <title>Complete genome sequence of Corynebacterium casei LMG S-19264T (=DSM 44701T), isolated from a smear-ripened cheese.</title>
        <authorList>
            <consortium name="US DOE Joint Genome Institute (JGI-PGF)"/>
            <person name="Walter F."/>
            <person name="Albersmeier A."/>
            <person name="Kalinowski J."/>
            <person name="Ruckert C."/>
        </authorList>
    </citation>
    <scope>NUCLEOTIDE SEQUENCE</scope>
    <source>
        <strain evidence="7">NBRC 110071</strain>
    </source>
</reference>
<gene>
    <name evidence="7" type="ORF">GCM10007876_39330</name>
</gene>
<reference evidence="7" key="2">
    <citation type="submission" date="2023-01" db="EMBL/GenBank/DDBJ databases">
        <title>Draft genome sequence of Litoribrevibacter albus strain NBRC 110071.</title>
        <authorList>
            <person name="Sun Q."/>
            <person name="Mori K."/>
        </authorList>
    </citation>
    <scope>NUCLEOTIDE SEQUENCE</scope>
    <source>
        <strain evidence="7">NBRC 110071</strain>
    </source>
</reference>
<dbReference type="PANTHER" id="PTHR43547:SF2">
    <property type="entry name" value="HYBRID SIGNAL TRANSDUCTION HISTIDINE KINASE C"/>
    <property type="match status" value="1"/>
</dbReference>
<dbReference type="Gene3D" id="3.30.565.10">
    <property type="entry name" value="Histidine kinase-like ATPase, C-terminal domain"/>
    <property type="match status" value="1"/>
</dbReference>